<dbReference type="EMBL" id="GL380124">
    <property type="protein sequence ID" value="EGT47414.1"/>
    <property type="molecule type" value="Genomic_DNA"/>
</dbReference>
<sequence>MEFATKKTNETWIILDDLKEDTQYYAFVVAKRDNLTSEIHYTFHFSLNESWTGLSEPDITIESVFKKEVFTPGDPMTIKCSFLPNSNLFHFHYDMELTVGERVESLSDQLPKDKLITPNRQTFIISQRANCHNL</sequence>
<proteinExistence type="predicted"/>
<organism evidence="2">
    <name type="scientific">Caenorhabditis brenneri</name>
    <name type="common">Nematode worm</name>
    <dbReference type="NCBI Taxonomy" id="135651"/>
    <lineage>
        <taxon>Eukaryota</taxon>
        <taxon>Metazoa</taxon>
        <taxon>Ecdysozoa</taxon>
        <taxon>Nematoda</taxon>
        <taxon>Chromadorea</taxon>
        <taxon>Rhabditida</taxon>
        <taxon>Rhabditina</taxon>
        <taxon>Rhabditomorpha</taxon>
        <taxon>Rhabditoidea</taxon>
        <taxon>Rhabditidae</taxon>
        <taxon>Peloderinae</taxon>
        <taxon>Caenorhabditis</taxon>
    </lineage>
</organism>
<protein>
    <submittedName>
        <fullName evidence="1">Uncharacterized protein</fullName>
    </submittedName>
</protein>
<name>G0P803_CAEBE</name>
<reference evidence="2" key="1">
    <citation type="submission" date="2011-07" db="EMBL/GenBank/DDBJ databases">
        <authorList>
            <consortium name="Caenorhabditis brenneri Sequencing and Analysis Consortium"/>
            <person name="Wilson R.K."/>
        </authorList>
    </citation>
    <scope>NUCLEOTIDE SEQUENCE [LARGE SCALE GENOMIC DNA]</scope>
    <source>
        <strain evidence="2">PB2801</strain>
    </source>
</reference>
<dbReference type="InParanoid" id="G0P803"/>
<keyword evidence="2" id="KW-1185">Reference proteome</keyword>
<dbReference type="AlphaFoldDB" id="G0P803"/>
<dbReference type="Proteomes" id="UP000008068">
    <property type="component" value="Unassembled WGS sequence"/>
</dbReference>
<dbReference type="HOGENOM" id="CLU_1898048_0_0_1"/>
<dbReference type="OrthoDB" id="5843172at2759"/>
<accession>G0P803</accession>
<evidence type="ECO:0000313" key="2">
    <source>
        <dbReference type="Proteomes" id="UP000008068"/>
    </source>
</evidence>
<gene>
    <name evidence="1" type="ORF">CAEBREN_17477</name>
</gene>
<evidence type="ECO:0000313" key="1">
    <source>
        <dbReference type="EMBL" id="EGT47414.1"/>
    </source>
</evidence>
<dbReference type="STRING" id="135651.G0P803"/>